<dbReference type="EMBL" id="JAQQWL010000002">
    <property type="protein sequence ID" value="KAK8086069.1"/>
    <property type="molecule type" value="Genomic_DNA"/>
</dbReference>
<protein>
    <submittedName>
        <fullName evidence="1">Uncharacterized protein</fullName>
    </submittedName>
</protein>
<evidence type="ECO:0000313" key="1">
    <source>
        <dbReference type="EMBL" id="KAK8086069.1"/>
    </source>
</evidence>
<accession>A0ABR1WSE6</accession>
<dbReference type="GeneID" id="92085515"/>
<gene>
    <name evidence="1" type="ORF">PG994_001043</name>
</gene>
<dbReference type="RefSeq" id="XP_066720593.1">
    <property type="nucleotide sequence ID" value="XM_066852452.1"/>
</dbReference>
<keyword evidence="2" id="KW-1185">Reference proteome</keyword>
<sequence length="62" mass="6610">MDRFYALPPVSEKDFIAGLVPTTFLIYQAGAHPAQDNPHDAARRLRAPVVPALLLVAAAALA</sequence>
<organism evidence="1 2">
    <name type="scientific">Apiospora phragmitis</name>
    <dbReference type="NCBI Taxonomy" id="2905665"/>
    <lineage>
        <taxon>Eukaryota</taxon>
        <taxon>Fungi</taxon>
        <taxon>Dikarya</taxon>
        <taxon>Ascomycota</taxon>
        <taxon>Pezizomycotina</taxon>
        <taxon>Sordariomycetes</taxon>
        <taxon>Xylariomycetidae</taxon>
        <taxon>Amphisphaeriales</taxon>
        <taxon>Apiosporaceae</taxon>
        <taxon>Apiospora</taxon>
    </lineage>
</organism>
<name>A0ABR1WSE6_9PEZI</name>
<proteinExistence type="predicted"/>
<dbReference type="Proteomes" id="UP001480595">
    <property type="component" value="Unassembled WGS sequence"/>
</dbReference>
<reference evidence="1 2" key="1">
    <citation type="submission" date="2023-01" db="EMBL/GenBank/DDBJ databases">
        <title>Analysis of 21 Apiospora genomes using comparative genomics revels a genus with tremendous synthesis potential of carbohydrate active enzymes and secondary metabolites.</title>
        <authorList>
            <person name="Sorensen T."/>
        </authorList>
    </citation>
    <scope>NUCLEOTIDE SEQUENCE [LARGE SCALE GENOMIC DNA]</scope>
    <source>
        <strain evidence="1 2">CBS 135458</strain>
    </source>
</reference>
<comment type="caution">
    <text evidence="1">The sequence shown here is derived from an EMBL/GenBank/DDBJ whole genome shotgun (WGS) entry which is preliminary data.</text>
</comment>
<evidence type="ECO:0000313" key="2">
    <source>
        <dbReference type="Proteomes" id="UP001480595"/>
    </source>
</evidence>